<keyword evidence="1" id="KW-0472">Membrane</keyword>
<keyword evidence="1" id="KW-0812">Transmembrane</keyword>
<dbReference type="EMBL" id="GG662605">
    <property type="protein sequence ID" value="EWS73068.1"/>
    <property type="molecule type" value="Genomic_DNA"/>
</dbReference>
<dbReference type="RefSeq" id="XP_012654377.1">
    <property type="nucleotide sequence ID" value="XM_012798923.1"/>
</dbReference>
<accession>W7X9J3</accession>
<keyword evidence="3" id="KW-1185">Reference proteome</keyword>
<feature type="transmembrane region" description="Helical" evidence="1">
    <location>
        <begin position="27"/>
        <end position="48"/>
    </location>
</feature>
<sequence length="661" mass="77091">MNFSNLDLFSQQFYFNLKSSQIRQGTLFGSLLSVLIIGLTAYYFVYLLNQYINNLIAPNYKAQNYTNDGSIDLQLSEDLIAFRFESDYNLSVDVLQQKTNQTYIVYMAYFLYLQNSNYIYIPLDIIKCSTPDLLGYYCLDYSKISNYTLVSNQRNNIQSQIQLNLYGCHDLDYYKTTIPDNCASQDNINKLINGVFASLKIRIKTSQYNTTSQQIETSYRSSLIYGLSNQQILTTVKILEQITKVKQGLFIQSSSSFSSPVQYNIENQSLDKQSAYQLVGLDQFIQVNILLDEMFQNVEIQFPSLPQIFSFVYSVFSMLMLAGFIARKFSLSTIKKDFIMLFLQNYYQGIYMQISKDIKLVEQNDQLNLQPLQTIITQHQNSQDQYNNEECDENQIQDEIENQQERFKNRLPSIPFQQKQVLDQKYKTPKIEQLKAEDQSISTLDQNSISNQYNMLQYQQQLQQCDVIESNTCQRESFENSKNNSNFKIFNQIPSKLKKQRTQKLNFTFSEPNEQKLHTLSPPKQDFNTSNTPTAQNVINTNNEQNKDFRKALQQLQVSKNASISTKIDKFLFGCRCWKPKKITQNFNTKQLQKIENQIDKELDIFRIYKDILFLKKAVYIMLSQEQLAALQLIGCSFNFLDLDLNQLSESINKQVSDIII</sequence>
<dbReference type="Proteomes" id="UP000009168">
    <property type="component" value="Unassembled WGS sequence"/>
</dbReference>
<evidence type="ECO:0000313" key="3">
    <source>
        <dbReference type="Proteomes" id="UP000009168"/>
    </source>
</evidence>
<dbReference type="GeneID" id="24438398"/>
<reference evidence="3" key="1">
    <citation type="journal article" date="2006" name="PLoS Biol.">
        <title>Macronuclear genome sequence of the ciliate Tetrahymena thermophila, a model eukaryote.</title>
        <authorList>
            <person name="Eisen J.A."/>
            <person name="Coyne R.S."/>
            <person name="Wu M."/>
            <person name="Wu D."/>
            <person name="Thiagarajan M."/>
            <person name="Wortman J.R."/>
            <person name="Badger J.H."/>
            <person name="Ren Q."/>
            <person name="Amedeo P."/>
            <person name="Jones K.M."/>
            <person name="Tallon L.J."/>
            <person name="Delcher A.L."/>
            <person name="Salzberg S.L."/>
            <person name="Silva J.C."/>
            <person name="Haas B.J."/>
            <person name="Majoros W.H."/>
            <person name="Farzad M."/>
            <person name="Carlton J.M."/>
            <person name="Smith R.K. Jr."/>
            <person name="Garg J."/>
            <person name="Pearlman R.E."/>
            <person name="Karrer K.M."/>
            <person name="Sun L."/>
            <person name="Manning G."/>
            <person name="Elde N.C."/>
            <person name="Turkewitz A.P."/>
            <person name="Asai D.J."/>
            <person name="Wilkes D.E."/>
            <person name="Wang Y."/>
            <person name="Cai H."/>
            <person name="Collins K."/>
            <person name="Stewart B.A."/>
            <person name="Lee S.R."/>
            <person name="Wilamowska K."/>
            <person name="Weinberg Z."/>
            <person name="Ruzzo W.L."/>
            <person name="Wloga D."/>
            <person name="Gaertig J."/>
            <person name="Frankel J."/>
            <person name="Tsao C.-C."/>
            <person name="Gorovsky M.A."/>
            <person name="Keeling P.J."/>
            <person name="Waller R.F."/>
            <person name="Patron N.J."/>
            <person name="Cherry J.M."/>
            <person name="Stover N.A."/>
            <person name="Krieger C.J."/>
            <person name="del Toro C."/>
            <person name="Ryder H.F."/>
            <person name="Williamson S.C."/>
            <person name="Barbeau R.A."/>
            <person name="Hamilton E.P."/>
            <person name="Orias E."/>
        </authorList>
    </citation>
    <scope>NUCLEOTIDE SEQUENCE [LARGE SCALE GENOMIC DNA]</scope>
    <source>
        <strain evidence="3">SB210</strain>
    </source>
</reference>
<dbReference type="AlphaFoldDB" id="W7X9J3"/>
<gene>
    <name evidence="2" type="ORF">TTHERM_000316129</name>
</gene>
<dbReference type="InParanoid" id="W7X9J3"/>
<evidence type="ECO:0000256" key="1">
    <source>
        <dbReference type="SAM" id="Phobius"/>
    </source>
</evidence>
<protein>
    <submittedName>
        <fullName evidence="2">AMP-binding enzyme family protein</fullName>
    </submittedName>
</protein>
<organism evidence="2 3">
    <name type="scientific">Tetrahymena thermophila (strain SB210)</name>
    <dbReference type="NCBI Taxonomy" id="312017"/>
    <lineage>
        <taxon>Eukaryota</taxon>
        <taxon>Sar</taxon>
        <taxon>Alveolata</taxon>
        <taxon>Ciliophora</taxon>
        <taxon>Intramacronucleata</taxon>
        <taxon>Oligohymenophorea</taxon>
        <taxon>Hymenostomatida</taxon>
        <taxon>Tetrahymenina</taxon>
        <taxon>Tetrahymenidae</taxon>
        <taxon>Tetrahymena</taxon>
    </lineage>
</organism>
<name>W7X9J3_TETTS</name>
<feature type="transmembrane region" description="Helical" evidence="1">
    <location>
        <begin position="308"/>
        <end position="326"/>
    </location>
</feature>
<dbReference type="KEGG" id="tet:TTHERM_000316129"/>
<proteinExistence type="predicted"/>
<keyword evidence="1" id="KW-1133">Transmembrane helix</keyword>
<evidence type="ECO:0000313" key="2">
    <source>
        <dbReference type="EMBL" id="EWS73068.1"/>
    </source>
</evidence>